<dbReference type="AlphaFoldDB" id="A0A8T0KZC9"/>
<accession>A0A8T0KZC9</accession>
<evidence type="ECO:0000313" key="1">
    <source>
        <dbReference type="EMBL" id="KAG2403543.1"/>
    </source>
</evidence>
<comment type="caution">
    <text evidence="1">The sequence shown here is derived from an EMBL/GenBank/DDBJ whole genome shotgun (WGS) entry which is preliminary data.</text>
</comment>
<dbReference type="EMBL" id="JABFOF010000003">
    <property type="protein sequence ID" value="KAG2403543.1"/>
    <property type="molecule type" value="Genomic_DNA"/>
</dbReference>
<gene>
    <name evidence="1" type="ORF">HKW66_Vig0188300</name>
</gene>
<dbReference type="Proteomes" id="UP000743370">
    <property type="component" value="Unassembled WGS sequence"/>
</dbReference>
<proteinExistence type="predicted"/>
<organism evidence="1 2">
    <name type="scientific">Phaseolus angularis</name>
    <name type="common">Azuki bean</name>
    <name type="synonym">Vigna angularis</name>
    <dbReference type="NCBI Taxonomy" id="3914"/>
    <lineage>
        <taxon>Eukaryota</taxon>
        <taxon>Viridiplantae</taxon>
        <taxon>Streptophyta</taxon>
        <taxon>Embryophyta</taxon>
        <taxon>Tracheophyta</taxon>
        <taxon>Spermatophyta</taxon>
        <taxon>Magnoliopsida</taxon>
        <taxon>eudicotyledons</taxon>
        <taxon>Gunneridae</taxon>
        <taxon>Pentapetalae</taxon>
        <taxon>rosids</taxon>
        <taxon>fabids</taxon>
        <taxon>Fabales</taxon>
        <taxon>Fabaceae</taxon>
        <taxon>Papilionoideae</taxon>
        <taxon>50 kb inversion clade</taxon>
        <taxon>NPAAA clade</taxon>
        <taxon>indigoferoid/millettioid clade</taxon>
        <taxon>Phaseoleae</taxon>
        <taxon>Vigna</taxon>
    </lineage>
</organism>
<evidence type="ECO:0000313" key="2">
    <source>
        <dbReference type="Proteomes" id="UP000743370"/>
    </source>
</evidence>
<sequence length="119" mass="13056">MAMQTAYLKEHEGIVHNSVGQLSSGTSAPWWNGLGSQPVYGDYCGQNKPFSLEFSNYIDPFAGGKQAVRGAEPVIDRGHATQFSIFPALRHGQKMEKSLVPPPCFLHGFLTPILHIQSE</sequence>
<name>A0A8T0KZC9_PHAAN</name>
<protein>
    <submittedName>
        <fullName evidence="1">Uncharacterized protein</fullName>
    </submittedName>
</protein>
<reference evidence="1 2" key="1">
    <citation type="submission" date="2020-05" db="EMBL/GenBank/DDBJ databases">
        <title>Vigna angularis (adzuki bean) Var. LongXiaoDou No. 4 denovo assembly.</title>
        <authorList>
            <person name="Xiang H."/>
        </authorList>
    </citation>
    <scope>NUCLEOTIDE SEQUENCE [LARGE SCALE GENOMIC DNA]</scope>
    <source>
        <tissue evidence="1">Leaf</tissue>
    </source>
</reference>